<dbReference type="Pfam" id="PF00255">
    <property type="entry name" value="GSHPx"/>
    <property type="match status" value="1"/>
</dbReference>
<dbReference type="EMBL" id="SMBZ01000016">
    <property type="protein sequence ID" value="TCV14129.1"/>
    <property type="molecule type" value="Genomic_DNA"/>
</dbReference>
<comment type="similarity">
    <text evidence="1 5">Belongs to the glutathione peroxidase family.</text>
</comment>
<protein>
    <recommendedName>
        <fullName evidence="5">Glutathione peroxidase</fullName>
    </recommendedName>
</protein>
<dbReference type="SUPFAM" id="SSF52833">
    <property type="entry name" value="Thioredoxin-like"/>
    <property type="match status" value="1"/>
</dbReference>
<dbReference type="InterPro" id="IPR029759">
    <property type="entry name" value="GPX_AS"/>
</dbReference>
<keyword evidence="2 5" id="KW-0575">Peroxidase</keyword>
<dbReference type="PRINTS" id="PR01011">
    <property type="entry name" value="GLUTPROXDASE"/>
</dbReference>
<evidence type="ECO:0000256" key="3">
    <source>
        <dbReference type="ARBA" id="ARBA00023002"/>
    </source>
</evidence>
<dbReference type="GO" id="GO:0006979">
    <property type="term" value="P:response to oxidative stress"/>
    <property type="evidence" value="ECO:0007669"/>
    <property type="project" value="InterPro"/>
</dbReference>
<evidence type="ECO:0000313" key="7">
    <source>
        <dbReference type="Proteomes" id="UP000295197"/>
    </source>
</evidence>
<dbReference type="PANTHER" id="PTHR11592:SF78">
    <property type="entry name" value="GLUTATHIONE PEROXIDASE"/>
    <property type="match status" value="1"/>
</dbReference>
<evidence type="ECO:0000256" key="2">
    <source>
        <dbReference type="ARBA" id="ARBA00022559"/>
    </source>
</evidence>
<gene>
    <name evidence="6" type="ORF">EDC17_101634</name>
</gene>
<dbReference type="PROSITE" id="PS00460">
    <property type="entry name" value="GLUTATHIONE_PEROXID_1"/>
    <property type="match status" value="1"/>
</dbReference>
<dbReference type="FunFam" id="3.40.30.10:FF:000010">
    <property type="entry name" value="Glutathione peroxidase"/>
    <property type="match status" value="1"/>
</dbReference>
<evidence type="ECO:0000313" key="6">
    <source>
        <dbReference type="EMBL" id="TCV14129.1"/>
    </source>
</evidence>
<proteinExistence type="inferred from homology"/>
<dbReference type="Gene3D" id="3.40.30.10">
    <property type="entry name" value="Glutaredoxin"/>
    <property type="match status" value="1"/>
</dbReference>
<sequence length="168" mass="19189">MITLLMLLNMLINPSSVHDFSFTTIDGKEIQMAQFKGKKILLVNTASKCGYTPQYKELEQLHKQYGKNLVVIGFPANNFGNQEPGSNEDIAAFCEENYGVTFLIAEKVEVKGEKIDPLFKYLTEQPNPDFTGDINWNFEKFLIDENGKLIHRYRSKIKPLDPVIVNQL</sequence>
<dbReference type="Proteomes" id="UP000295197">
    <property type="component" value="Unassembled WGS sequence"/>
</dbReference>
<dbReference type="PROSITE" id="PS51355">
    <property type="entry name" value="GLUTATHIONE_PEROXID_3"/>
    <property type="match status" value="1"/>
</dbReference>
<keyword evidence="7" id="KW-1185">Reference proteome</keyword>
<feature type="active site" evidence="4">
    <location>
        <position position="49"/>
    </location>
</feature>
<organism evidence="6 7">
    <name type="scientific">Sphingobacterium alimentarium</name>
    <dbReference type="NCBI Taxonomy" id="797292"/>
    <lineage>
        <taxon>Bacteria</taxon>
        <taxon>Pseudomonadati</taxon>
        <taxon>Bacteroidota</taxon>
        <taxon>Sphingobacteriia</taxon>
        <taxon>Sphingobacteriales</taxon>
        <taxon>Sphingobacteriaceae</taxon>
        <taxon>Sphingobacterium</taxon>
    </lineage>
</organism>
<comment type="caution">
    <text evidence="6">The sequence shown here is derived from an EMBL/GenBank/DDBJ whole genome shotgun (WGS) entry which is preliminary data.</text>
</comment>
<accession>A0A4R3VTM5</accession>
<name>A0A4R3VTM5_9SPHI</name>
<dbReference type="InterPro" id="IPR036249">
    <property type="entry name" value="Thioredoxin-like_sf"/>
</dbReference>
<evidence type="ECO:0000256" key="1">
    <source>
        <dbReference type="ARBA" id="ARBA00006926"/>
    </source>
</evidence>
<reference evidence="6 7" key="1">
    <citation type="submission" date="2019-03" db="EMBL/GenBank/DDBJ databases">
        <title>Genomic Encyclopedia of Type Strains, Phase IV (KMG-IV): sequencing the most valuable type-strain genomes for metagenomic binning, comparative biology and taxonomic classification.</title>
        <authorList>
            <person name="Goeker M."/>
        </authorList>
    </citation>
    <scope>NUCLEOTIDE SEQUENCE [LARGE SCALE GENOMIC DNA]</scope>
    <source>
        <strain evidence="6 7">DSM 22362</strain>
    </source>
</reference>
<dbReference type="AlphaFoldDB" id="A0A4R3VTM5"/>
<evidence type="ECO:0000256" key="5">
    <source>
        <dbReference type="RuleBase" id="RU000499"/>
    </source>
</evidence>
<dbReference type="InterPro" id="IPR000889">
    <property type="entry name" value="Glutathione_peroxidase"/>
</dbReference>
<evidence type="ECO:0000256" key="4">
    <source>
        <dbReference type="PIRSR" id="PIRSR000303-1"/>
    </source>
</evidence>
<dbReference type="RefSeq" id="WP_132777489.1">
    <property type="nucleotide sequence ID" value="NZ_SMBZ01000016.1"/>
</dbReference>
<keyword evidence="3 5" id="KW-0560">Oxidoreductase</keyword>
<dbReference type="GO" id="GO:0004601">
    <property type="term" value="F:peroxidase activity"/>
    <property type="evidence" value="ECO:0007669"/>
    <property type="project" value="UniProtKB-KW"/>
</dbReference>
<dbReference type="PIRSF" id="PIRSF000303">
    <property type="entry name" value="Glutathion_perox"/>
    <property type="match status" value="1"/>
</dbReference>
<dbReference type="CDD" id="cd00340">
    <property type="entry name" value="GSH_Peroxidase"/>
    <property type="match status" value="1"/>
</dbReference>
<dbReference type="OrthoDB" id="9789406at2"/>
<dbReference type="PANTHER" id="PTHR11592">
    <property type="entry name" value="GLUTATHIONE PEROXIDASE"/>
    <property type="match status" value="1"/>
</dbReference>